<sequence>MASDLEFACIYLGLILHEDEVTVTENKINVLIKKELRSLMMTWALGFLTKPLVTHSIKS</sequence>
<evidence type="ECO:0000256" key="3">
    <source>
        <dbReference type="ARBA" id="ARBA00022980"/>
    </source>
</evidence>
<dbReference type="GeneTree" id="ENSGT01140000282711"/>
<evidence type="ECO:0000256" key="2">
    <source>
        <dbReference type="ARBA" id="ARBA00005436"/>
    </source>
</evidence>
<dbReference type="InterPro" id="IPR038716">
    <property type="entry name" value="P1/P2_N_sf"/>
</dbReference>
<keyword evidence="6" id="KW-1185">Reference proteome</keyword>
<organism evidence="5 6">
    <name type="scientific">Equus caballus</name>
    <name type="common">Horse</name>
    <dbReference type="NCBI Taxonomy" id="9796"/>
    <lineage>
        <taxon>Eukaryota</taxon>
        <taxon>Metazoa</taxon>
        <taxon>Chordata</taxon>
        <taxon>Craniata</taxon>
        <taxon>Vertebrata</taxon>
        <taxon>Euteleostomi</taxon>
        <taxon>Mammalia</taxon>
        <taxon>Eutheria</taxon>
        <taxon>Laurasiatheria</taxon>
        <taxon>Perissodactyla</taxon>
        <taxon>Equidae</taxon>
        <taxon>Equus</taxon>
    </lineage>
</organism>
<reference evidence="5" key="2">
    <citation type="submission" date="2025-08" db="UniProtKB">
        <authorList>
            <consortium name="Ensembl"/>
        </authorList>
    </citation>
    <scope>IDENTIFICATION</scope>
    <source>
        <strain evidence="5">Thoroughbred</strain>
    </source>
</reference>
<comment type="similarity">
    <text evidence="2">Belongs to the eukaryotic ribosomal protein P1/P2 family.</text>
</comment>
<protein>
    <submittedName>
        <fullName evidence="5">Uncharacterized protein</fullName>
    </submittedName>
</protein>
<reference evidence="5" key="3">
    <citation type="submission" date="2025-09" db="UniProtKB">
        <authorList>
            <consortium name="Ensembl"/>
        </authorList>
    </citation>
    <scope>IDENTIFICATION</scope>
    <source>
        <strain evidence="5">Thoroughbred</strain>
    </source>
</reference>
<accession>A0A9L0SKL1</accession>
<reference evidence="5 6" key="1">
    <citation type="journal article" date="2009" name="Science">
        <title>Genome sequence, comparative analysis, and population genetics of the domestic horse.</title>
        <authorList>
            <consortium name="Broad Institute Genome Sequencing Platform"/>
            <consortium name="Broad Institute Whole Genome Assembly Team"/>
            <person name="Wade C.M."/>
            <person name="Giulotto E."/>
            <person name="Sigurdsson S."/>
            <person name="Zoli M."/>
            <person name="Gnerre S."/>
            <person name="Imsland F."/>
            <person name="Lear T.L."/>
            <person name="Adelson D.L."/>
            <person name="Bailey E."/>
            <person name="Bellone R.R."/>
            <person name="Bloecker H."/>
            <person name="Distl O."/>
            <person name="Edgar R.C."/>
            <person name="Garber M."/>
            <person name="Leeb T."/>
            <person name="Mauceli E."/>
            <person name="MacLeod J.N."/>
            <person name="Penedo M.C.T."/>
            <person name="Raison J.M."/>
            <person name="Sharpe T."/>
            <person name="Vogel J."/>
            <person name="Andersson L."/>
            <person name="Antczak D.F."/>
            <person name="Biagi T."/>
            <person name="Binns M.M."/>
            <person name="Chowdhary B.P."/>
            <person name="Coleman S.J."/>
            <person name="Della Valle G."/>
            <person name="Fryc S."/>
            <person name="Guerin G."/>
            <person name="Hasegawa T."/>
            <person name="Hill E.W."/>
            <person name="Jurka J."/>
            <person name="Kiialainen A."/>
            <person name="Lindgren G."/>
            <person name="Liu J."/>
            <person name="Magnani E."/>
            <person name="Mickelson J.R."/>
            <person name="Murray J."/>
            <person name="Nergadze S.G."/>
            <person name="Onofrio R."/>
            <person name="Pedroni S."/>
            <person name="Piras M.F."/>
            <person name="Raudsepp T."/>
            <person name="Rocchi M."/>
            <person name="Roeed K.H."/>
            <person name="Ryder O.A."/>
            <person name="Searle S."/>
            <person name="Skow L."/>
            <person name="Swinburne J.E."/>
            <person name="Syvaenen A.C."/>
            <person name="Tozaki T."/>
            <person name="Valberg S.J."/>
            <person name="Vaudin M."/>
            <person name="White J.R."/>
            <person name="Zody M.C."/>
            <person name="Lander E.S."/>
            <person name="Lindblad-Toh K."/>
        </authorList>
    </citation>
    <scope>NUCLEOTIDE SEQUENCE [LARGE SCALE GENOMIC DNA]</scope>
    <source>
        <strain evidence="5 6">Thoroughbred</strain>
    </source>
</reference>
<dbReference type="GO" id="GO:1990904">
    <property type="term" value="C:ribonucleoprotein complex"/>
    <property type="evidence" value="ECO:0007669"/>
    <property type="project" value="UniProtKB-KW"/>
</dbReference>
<dbReference type="GO" id="GO:0005840">
    <property type="term" value="C:ribosome"/>
    <property type="evidence" value="ECO:0007669"/>
    <property type="project" value="UniProtKB-KW"/>
</dbReference>
<dbReference type="Proteomes" id="UP000002281">
    <property type="component" value="Chromosome 5"/>
</dbReference>
<proteinExistence type="inferred from homology"/>
<evidence type="ECO:0000256" key="1">
    <source>
        <dbReference type="ARBA" id="ARBA00003362"/>
    </source>
</evidence>
<dbReference type="Ensembl" id="ENSECAT00000116515.1">
    <property type="protein sequence ID" value="ENSECAP00000075394.1"/>
    <property type="gene ID" value="ENSECAG00000053757.1"/>
</dbReference>
<evidence type="ECO:0000313" key="5">
    <source>
        <dbReference type="Ensembl" id="ENSECAP00000075394.1"/>
    </source>
</evidence>
<dbReference type="Gene3D" id="1.10.10.1410">
    <property type="match status" value="1"/>
</dbReference>
<evidence type="ECO:0000256" key="4">
    <source>
        <dbReference type="ARBA" id="ARBA00023274"/>
    </source>
</evidence>
<dbReference type="AlphaFoldDB" id="A0A9L0SKL1"/>
<comment type="function">
    <text evidence="1">Plays an important role in the elongation step of protein synthesis.</text>
</comment>
<evidence type="ECO:0000313" key="6">
    <source>
        <dbReference type="Proteomes" id="UP000002281"/>
    </source>
</evidence>
<keyword evidence="4" id="KW-0687">Ribonucleoprotein</keyword>
<keyword evidence="3" id="KW-0689">Ribosomal protein</keyword>
<name>A0A9L0SKL1_HORSE</name>